<dbReference type="PANTHER" id="PTHR47506:SF3">
    <property type="entry name" value="HTH-TYPE TRANSCRIPTIONAL REGULATOR LMRA"/>
    <property type="match status" value="1"/>
</dbReference>
<evidence type="ECO:0000256" key="4">
    <source>
        <dbReference type="PROSITE-ProRule" id="PRU00335"/>
    </source>
</evidence>
<dbReference type="Gene3D" id="1.10.357.10">
    <property type="entry name" value="Tetracycline Repressor, domain 2"/>
    <property type="match status" value="1"/>
</dbReference>
<protein>
    <submittedName>
        <fullName evidence="6">TetR family transcriptional regulator</fullName>
    </submittedName>
</protein>
<evidence type="ECO:0000259" key="5">
    <source>
        <dbReference type="PROSITE" id="PS50977"/>
    </source>
</evidence>
<name>A0A915XKL7_9BACT</name>
<keyword evidence="1" id="KW-0805">Transcription regulation</keyword>
<gene>
    <name evidence="6" type="ORF">GF1_25430</name>
</gene>
<feature type="DNA-binding region" description="H-T-H motif" evidence="4">
    <location>
        <begin position="31"/>
        <end position="50"/>
    </location>
</feature>
<accession>A0A915XKL7</accession>
<dbReference type="PROSITE" id="PS50977">
    <property type="entry name" value="HTH_TETR_2"/>
    <property type="match status" value="1"/>
</dbReference>
<dbReference type="EMBL" id="AP024233">
    <property type="protein sequence ID" value="BCO10167.1"/>
    <property type="molecule type" value="Genomic_DNA"/>
</dbReference>
<dbReference type="SUPFAM" id="SSF46689">
    <property type="entry name" value="Homeodomain-like"/>
    <property type="match status" value="1"/>
</dbReference>
<dbReference type="KEGG" id="ddu:GF1_25430"/>
<evidence type="ECO:0000256" key="3">
    <source>
        <dbReference type="ARBA" id="ARBA00023163"/>
    </source>
</evidence>
<evidence type="ECO:0000313" key="6">
    <source>
        <dbReference type="EMBL" id="BCO10167.1"/>
    </source>
</evidence>
<dbReference type="InterPro" id="IPR036271">
    <property type="entry name" value="Tet_transcr_reg_TetR-rel_C_sf"/>
</dbReference>
<dbReference type="SUPFAM" id="SSF48498">
    <property type="entry name" value="Tetracyclin repressor-like, C-terminal domain"/>
    <property type="match status" value="1"/>
</dbReference>
<keyword evidence="3" id="KW-0804">Transcription</keyword>
<dbReference type="AlphaFoldDB" id="A0A915XKL7"/>
<evidence type="ECO:0000256" key="2">
    <source>
        <dbReference type="ARBA" id="ARBA00023125"/>
    </source>
</evidence>
<dbReference type="PANTHER" id="PTHR47506">
    <property type="entry name" value="TRANSCRIPTIONAL REGULATORY PROTEIN"/>
    <property type="match status" value="1"/>
</dbReference>
<evidence type="ECO:0000313" key="7">
    <source>
        <dbReference type="Proteomes" id="UP001063350"/>
    </source>
</evidence>
<keyword evidence="7" id="KW-1185">Reference proteome</keyword>
<evidence type="ECO:0000256" key="1">
    <source>
        <dbReference type="ARBA" id="ARBA00023015"/>
    </source>
</evidence>
<dbReference type="Pfam" id="PF16925">
    <property type="entry name" value="TetR_C_13"/>
    <property type="match status" value="1"/>
</dbReference>
<sequence length="197" mass="21960">MNEKRKGEVTREHIIRQSRRLFTLHGFQNTSINAIIEATGVKKGNLYYHFPSKEALGLAVLLDARDEFFQILEESLQGEDPLSRVVNSCRVIMDLMQEANFVGGCLFGNTALEMTDTNSRFAGIIREVFSSWSDLLEKNLRQACEDGLLASRIPPPALATAVVAIMEGGIMISRVYKNRSGLEDCILAVRALLGLER</sequence>
<proteinExistence type="predicted"/>
<dbReference type="Proteomes" id="UP001063350">
    <property type="component" value="Chromosome"/>
</dbReference>
<dbReference type="InterPro" id="IPR009057">
    <property type="entry name" value="Homeodomain-like_sf"/>
</dbReference>
<dbReference type="InterPro" id="IPR001647">
    <property type="entry name" value="HTH_TetR"/>
</dbReference>
<dbReference type="Pfam" id="PF00440">
    <property type="entry name" value="TetR_N"/>
    <property type="match status" value="1"/>
</dbReference>
<dbReference type="InterPro" id="IPR011075">
    <property type="entry name" value="TetR_C"/>
</dbReference>
<organism evidence="6 7">
    <name type="scientific">Desulfolithobacter dissulfuricans</name>
    <dbReference type="NCBI Taxonomy" id="2795293"/>
    <lineage>
        <taxon>Bacteria</taxon>
        <taxon>Pseudomonadati</taxon>
        <taxon>Thermodesulfobacteriota</taxon>
        <taxon>Desulfobulbia</taxon>
        <taxon>Desulfobulbales</taxon>
        <taxon>Desulfobulbaceae</taxon>
        <taxon>Desulfolithobacter</taxon>
    </lineage>
</organism>
<dbReference type="GO" id="GO:0003677">
    <property type="term" value="F:DNA binding"/>
    <property type="evidence" value="ECO:0007669"/>
    <property type="project" value="UniProtKB-UniRule"/>
</dbReference>
<dbReference type="RefSeq" id="WP_267926901.1">
    <property type="nucleotide sequence ID" value="NZ_AP024233.1"/>
</dbReference>
<keyword evidence="2 4" id="KW-0238">DNA-binding</keyword>
<feature type="domain" description="HTH tetR-type" evidence="5">
    <location>
        <begin position="8"/>
        <end position="68"/>
    </location>
</feature>
<dbReference type="PRINTS" id="PR00455">
    <property type="entry name" value="HTHTETR"/>
</dbReference>
<reference evidence="6" key="1">
    <citation type="submission" date="2020-12" db="EMBL/GenBank/DDBJ databases">
        <title>Desulfobium dissulfuricans gen. nov., sp. nov., a novel mesophilic, sulfate-reducing bacterium isolated from a deep-sea hydrothermal vent.</title>
        <authorList>
            <person name="Hashimoto Y."/>
            <person name="Tame A."/>
            <person name="Sawayama S."/>
            <person name="Miyazaki J."/>
            <person name="Takai K."/>
            <person name="Nakagawa S."/>
        </authorList>
    </citation>
    <scope>NUCLEOTIDE SEQUENCE</scope>
    <source>
        <strain evidence="6">GF1</strain>
    </source>
</reference>